<name>A0AAX2F5X2_9BACT</name>
<evidence type="ECO:0000313" key="1">
    <source>
        <dbReference type="EMBL" id="SHF99869.1"/>
    </source>
</evidence>
<dbReference type="Proteomes" id="UP000184105">
    <property type="component" value="Unassembled WGS sequence"/>
</dbReference>
<sequence length="80" mass="9517">MKIIEIVKINRELLRNLHIAGVRLNDEKYIDLYTEYRQMLENHEKVSYIVAVLAVKYAISERKVYGLIKRFQTDCNLFAV</sequence>
<comment type="caution">
    <text evidence="1">The sequence shown here is derived from an EMBL/GenBank/DDBJ whole genome shotgun (WGS) entry which is preliminary data.</text>
</comment>
<accession>A0AAX2F5X2</accession>
<evidence type="ECO:0000313" key="2">
    <source>
        <dbReference type="Proteomes" id="UP000184105"/>
    </source>
</evidence>
<keyword evidence="2" id="KW-1185">Reference proteome</keyword>
<dbReference type="RefSeq" id="WP_025838441.1">
    <property type="nucleotide sequence ID" value="NZ_BAKP01000020.1"/>
</dbReference>
<evidence type="ECO:0008006" key="3">
    <source>
        <dbReference type="Google" id="ProtNLM"/>
    </source>
</evidence>
<gene>
    <name evidence="1" type="ORF">SAMN05444364_12516</name>
</gene>
<proteinExistence type="predicted"/>
<organism evidence="1 2">
    <name type="scientific">Prevotella scopos JCM 17725</name>
    <dbReference type="NCBI Taxonomy" id="1236518"/>
    <lineage>
        <taxon>Bacteria</taxon>
        <taxon>Pseudomonadati</taxon>
        <taxon>Bacteroidota</taxon>
        <taxon>Bacteroidia</taxon>
        <taxon>Bacteroidales</taxon>
        <taxon>Prevotellaceae</taxon>
        <taxon>Prevotella</taxon>
    </lineage>
</organism>
<protein>
    <recommendedName>
        <fullName evidence="3">Mor transcription activator domain-containing protein</fullName>
    </recommendedName>
</protein>
<dbReference type="AlphaFoldDB" id="A0AAX2F5X2"/>
<dbReference type="EMBL" id="FQWA01000025">
    <property type="protein sequence ID" value="SHF99869.1"/>
    <property type="molecule type" value="Genomic_DNA"/>
</dbReference>
<reference evidence="1 2" key="1">
    <citation type="submission" date="2016-11" db="EMBL/GenBank/DDBJ databases">
        <authorList>
            <person name="Varghese N."/>
            <person name="Submissions S."/>
        </authorList>
    </citation>
    <scope>NUCLEOTIDE SEQUENCE [LARGE SCALE GENOMIC DNA]</scope>
    <source>
        <strain evidence="1 2">DSM 22613</strain>
    </source>
</reference>